<proteinExistence type="predicted"/>
<dbReference type="Gene3D" id="3.30.710.10">
    <property type="entry name" value="Potassium Channel Kv1.1, Chain A"/>
    <property type="match status" value="1"/>
</dbReference>
<feature type="domain" description="BTB" evidence="1">
    <location>
        <begin position="32"/>
        <end position="99"/>
    </location>
</feature>
<protein>
    <recommendedName>
        <fullName evidence="1">BTB domain-containing protein</fullName>
    </recommendedName>
</protein>
<keyword evidence="3" id="KW-1185">Reference proteome</keyword>
<dbReference type="SUPFAM" id="SSF54695">
    <property type="entry name" value="POZ domain"/>
    <property type="match status" value="1"/>
</dbReference>
<dbReference type="Gene3D" id="1.25.40.420">
    <property type="match status" value="1"/>
</dbReference>
<dbReference type="Pfam" id="PF00651">
    <property type="entry name" value="BTB"/>
    <property type="match status" value="1"/>
</dbReference>
<organism evidence="2 3">
    <name type="scientific">Magallana gigas</name>
    <name type="common">Pacific oyster</name>
    <name type="synonym">Crassostrea gigas</name>
    <dbReference type="NCBI Taxonomy" id="29159"/>
    <lineage>
        <taxon>Eukaryota</taxon>
        <taxon>Metazoa</taxon>
        <taxon>Spiralia</taxon>
        <taxon>Lophotrochozoa</taxon>
        <taxon>Mollusca</taxon>
        <taxon>Bivalvia</taxon>
        <taxon>Autobranchia</taxon>
        <taxon>Pteriomorphia</taxon>
        <taxon>Ostreida</taxon>
        <taxon>Ostreoidea</taxon>
        <taxon>Ostreidae</taxon>
        <taxon>Magallana</taxon>
    </lineage>
</organism>
<dbReference type="EnsemblMetazoa" id="G18737.1">
    <property type="protein sequence ID" value="G18737.1:cds"/>
    <property type="gene ID" value="G18737"/>
</dbReference>
<name>A0A8W8JIA0_MAGGI</name>
<dbReference type="InterPro" id="IPR011333">
    <property type="entry name" value="SKP1/BTB/POZ_sf"/>
</dbReference>
<dbReference type="SMART" id="SM00225">
    <property type="entry name" value="BTB"/>
    <property type="match status" value="1"/>
</dbReference>
<reference evidence="2" key="1">
    <citation type="submission" date="2022-08" db="UniProtKB">
        <authorList>
            <consortium name="EnsemblMetazoa"/>
        </authorList>
    </citation>
    <scope>IDENTIFICATION</scope>
    <source>
        <strain evidence="2">05x7-T-G4-1.051#20</strain>
    </source>
</reference>
<dbReference type="SMART" id="SM00875">
    <property type="entry name" value="BACK"/>
    <property type="match status" value="1"/>
</dbReference>
<evidence type="ECO:0000313" key="2">
    <source>
        <dbReference type="EnsemblMetazoa" id="G18737.1:cds"/>
    </source>
</evidence>
<dbReference type="OMA" id="CEYAFHE"/>
<dbReference type="OrthoDB" id="6103304at2759"/>
<accession>A0A8W8JIA0</accession>
<dbReference type="AlphaFoldDB" id="A0A8W8JIA0"/>
<evidence type="ECO:0000313" key="3">
    <source>
        <dbReference type="Proteomes" id="UP000005408"/>
    </source>
</evidence>
<dbReference type="InterPro" id="IPR011705">
    <property type="entry name" value="BACK"/>
</dbReference>
<dbReference type="Proteomes" id="UP000005408">
    <property type="component" value="Unassembled WGS sequence"/>
</dbReference>
<sequence>MDSSSTSLKCGQLLAGANPPDYGVFCNSEEFSDLKLTVGETTYFGHRIVLATASEVLQTMLSSVWCSTSELRLEETGDCEAAFLEFLEFLYTWRVRLNEENVVPLALLSDKYLVKDLAALCVSYMVEEVCTENAIPWFRFSLKYNVERLFNECIRFISHNFEHFHHSGKLVELDTNEMALVLDSGAIVCKSEMDIIQAILKWMKAYDRPVQESLRNDIVQLFSSVRTPMLTPADVDKIEKTKELQDFVMLLLPKFYLTYKYHSFGVGVPIPSDDKRFKNYVPRIYTERCGTTFNTTSFWEHYFQTPSHMSSKHAVTLKWKYQNGKPNELELLLAPGIAQGMVVPYKLRVVRMTKRLRKGFKEVKIVNDTVNHVANFGPCIDMGSSDGYQKDIKTHGLVVAVLPTGLPA</sequence>
<dbReference type="PANTHER" id="PTHR24410">
    <property type="entry name" value="HL07962P-RELATED"/>
    <property type="match status" value="1"/>
</dbReference>
<dbReference type="Pfam" id="PF07707">
    <property type="entry name" value="BACK"/>
    <property type="match status" value="1"/>
</dbReference>
<dbReference type="PROSITE" id="PS50097">
    <property type="entry name" value="BTB"/>
    <property type="match status" value="1"/>
</dbReference>
<dbReference type="InterPro" id="IPR000210">
    <property type="entry name" value="BTB/POZ_dom"/>
</dbReference>
<evidence type="ECO:0000259" key="1">
    <source>
        <dbReference type="PROSITE" id="PS50097"/>
    </source>
</evidence>
<dbReference type="PANTHER" id="PTHR24410:SF23">
    <property type="entry name" value="BTB DOMAIN-CONTAINING PROTEIN-RELATED"/>
    <property type="match status" value="1"/>
</dbReference>
<dbReference type="InterPro" id="IPR051481">
    <property type="entry name" value="BTB-POZ/Galectin-3-binding"/>
</dbReference>